<keyword evidence="1" id="KW-0812">Transmembrane</keyword>
<organism evidence="2">
    <name type="scientific">bioreactor metagenome</name>
    <dbReference type="NCBI Taxonomy" id="1076179"/>
    <lineage>
        <taxon>unclassified sequences</taxon>
        <taxon>metagenomes</taxon>
        <taxon>ecological metagenomes</taxon>
    </lineage>
</organism>
<dbReference type="EMBL" id="VSSQ01069383">
    <property type="protein sequence ID" value="MPN21408.1"/>
    <property type="molecule type" value="Genomic_DNA"/>
</dbReference>
<sequence>MITNALQKRIHFGDREAFLAIYHEYGRGVYAAARRALSSDELAQNAVRQTFLTLYEEILTEMEDFDIPVRIRTLTQREILLMRLVSGEASAEAVAEALIAKPDDDPEQSSARSAFLAEDDATPDLPILERTRTYRRPKRALFARKRGKKRPPIAPAGLFVKLLVLLLDLILLWALAGVLMSLGYLPPFDLGYSWFSQLIYPFFSPGA</sequence>
<evidence type="ECO:0000256" key="1">
    <source>
        <dbReference type="SAM" id="Phobius"/>
    </source>
</evidence>
<dbReference type="GO" id="GO:0003700">
    <property type="term" value="F:DNA-binding transcription factor activity"/>
    <property type="evidence" value="ECO:0007669"/>
    <property type="project" value="InterPro"/>
</dbReference>
<feature type="transmembrane region" description="Helical" evidence="1">
    <location>
        <begin position="158"/>
        <end position="185"/>
    </location>
</feature>
<gene>
    <name evidence="2" type="ORF">SDC9_168787</name>
</gene>
<reference evidence="2" key="1">
    <citation type="submission" date="2019-08" db="EMBL/GenBank/DDBJ databases">
        <authorList>
            <person name="Kucharzyk K."/>
            <person name="Murdoch R.W."/>
            <person name="Higgins S."/>
            <person name="Loffler F."/>
        </authorList>
    </citation>
    <scope>NUCLEOTIDE SEQUENCE</scope>
</reference>
<evidence type="ECO:0000313" key="2">
    <source>
        <dbReference type="EMBL" id="MPN21408.1"/>
    </source>
</evidence>
<dbReference type="Gene3D" id="1.10.1740.10">
    <property type="match status" value="1"/>
</dbReference>
<comment type="caution">
    <text evidence="2">The sequence shown here is derived from an EMBL/GenBank/DDBJ whole genome shotgun (WGS) entry which is preliminary data.</text>
</comment>
<proteinExistence type="predicted"/>
<keyword evidence="1" id="KW-0472">Membrane</keyword>
<accession>A0A645G3H0</accession>
<name>A0A645G3H0_9ZZZZ</name>
<protein>
    <recommendedName>
        <fullName evidence="3">RNA polymerase sigma-70 region 2 domain-containing protein</fullName>
    </recommendedName>
</protein>
<dbReference type="SUPFAM" id="SSF88946">
    <property type="entry name" value="Sigma2 domain of RNA polymerase sigma factors"/>
    <property type="match status" value="1"/>
</dbReference>
<dbReference type="AlphaFoldDB" id="A0A645G3H0"/>
<dbReference type="GO" id="GO:0006352">
    <property type="term" value="P:DNA-templated transcription initiation"/>
    <property type="evidence" value="ECO:0007669"/>
    <property type="project" value="InterPro"/>
</dbReference>
<keyword evidence="1" id="KW-1133">Transmembrane helix</keyword>
<evidence type="ECO:0008006" key="3">
    <source>
        <dbReference type="Google" id="ProtNLM"/>
    </source>
</evidence>
<dbReference type="InterPro" id="IPR013325">
    <property type="entry name" value="RNA_pol_sigma_r2"/>
</dbReference>